<evidence type="ECO:0008006" key="4">
    <source>
        <dbReference type="Google" id="ProtNLM"/>
    </source>
</evidence>
<gene>
    <name evidence="2" type="ORF">Q8W34_06610</name>
</gene>
<feature type="chain" id="PRO_5046549260" description="Lipoprotein" evidence="1">
    <location>
        <begin position="26"/>
        <end position="187"/>
    </location>
</feature>
<comment type="caution">
    <text evidence="2">The sequence shown here is derived from an EMBL/GenBank/DDBJ whole genome shotgun (WGS) entry which is preliminary data.</text>
</comment>
<evidence type="ECO:0000313" key="2">
    <source>
        <dbReference type="EMBL" id="MDP2564298.1"/>
    </source>
</evidence>
<evidence type="ECO:0000313" key="3">
    <source>
        <dbReference type="Proteomes" id="UP001177212"/>
    </source>
</evidence>
<dbReference type="RefSeq" id="WP_305471579.1">
    <property type="nucleotide sequence ID" value="NZ_JAUYVT010000004.1"/>
</dbReference>
<name>A0ABT9FBZ3_9GAMM</name>
<reference evidence="2" key="1">
    <citation type="submission" date="2023-07" db="EMBL/GenBank/DDBJ databases">
        <title>Genome content predicts the carbon catabolic preferences of heterotrophic bacteria.</title>
        <authorList>
            <person name="Gralka M."/>
        </authorList>
    </citation>
    <scope>NUCLEOTIDE SEQUENCE</scope>
    <source>
        <strain evidence="2">4G09</strain>
    </source>
</reference>
<keyword evidence="1" id="KW-0732">Signal</keyword>
<protein>
    <recommendedName>
        <fullName evidence="4">Lipoprotein</fullName>
    </recommendedName>
</protein>
<proteinExistence type="predicted"/>
<keyword evidence="3" id="KW-1185">Reference proteome</keyword>
<sequence>MIKFYNTIFYIGLCLTIFYTNCASAAKVNEFEDLSVYLHQYDFVNSGASVSFSDKRFSFSPVSIADFKSRYIKDNEPDDLIGLYVSNVPAGGELVSYSPALNLKLLGLVGKAPKDVYIAMANMDVGFMRISADGSIKDGIFVVHYFSDVKFGVRFHKAVRYIFDGAVFDDVFSKMSEDEVNNILKGV</sequence>
<feature type="signal peptide" evidence="1">
    <location>
        <begin position="1"/>
        <end position="25"/>
    </location>
</feature>
<dbReference type="Proteomes" id="UP001177212">
    <property type="component" value="Unassembled WGS sequence"/>
</dbReference>
<dbReference type="EMBL" id="JAUYVT010000004">
    <property type="protein sequence ID" value="MDP2564298.1"/>
    <property type="molecule type" value="Genomic_DNA"/>
</dbReference>
<accession>A0ABT9FBZ3</accession>
<evidence type="ECO:0000256" key="1">
    <source>
        <dbReference type="SAM" id="SignalP"/>
    </source>
</evidence>
<organism evidence="2 3">
    <name type="scientific">Pseudoalteromonas marina</name>
    <dbReference type="NCBI Taxonomy" id="267375"/>
    <lineage>
        <taxon>Bacteria</taxon>
        <taxon>Pseudomonadati</taxon>
        <taxon>Pseudomonadota</taxon>
        <taxon>Gammaproteobacteria</taxon>
        <taxon>Alteromonadales</taxon>
        <taxon>Pseudoalteromonadaceae</taxon>
        <taxon>Pseudoalteromonas</taxon>
    </lineage>
</organism>